<dbReference type="Pfam" id="PF00005">
    <property type="entry name" value="ABC_tran"/>
    <property type="match status" value="1"/>
</dbReference>
<dbReference type="InterPro" id="IPR003439">
    <property type="entry name" value="ABC_transporter-like_ATP-bd"/>
</dbReference>
<protein>
    <submittedName>
        <fullName evidence="8">Methionine import ATP-binding protein MetN</fullName>
    </submittedName>
</protein>
<keyword evidence="9" id="KW-1185">Reference proteome</keyword>
<evidence type="ECO:0000256" key="5">
    <source>
        <dbReference type="ARBA" id="ARBA00022970"/>
    </source>
</evidence>
<dbReference type="EMBL" id="BMCP01000001">
    <property type="protein sequence ID" value="GGE37726.1"/>
    <property type="molecule type" value="Genomic_DNA"/>
</dbReference>
<dbReference type="GO" id="GO:0022857">
    <property type="term" value="F:transmembrane transporter activity"/>
    <property type="evidence" value="ECO:0007669"/>
    <property type="project" value="TreeGrafter"/>
</dbReference>
<dbReference type="Gene3D" id="3.30.70.260">
    <property type="match status" value="1"/>
</dbReference>
<dbReference type="SMART" id="SM00382">
    <property type="entry name" value="AAA"/>
    <property type="match status" value="1"/>
</dbReference>
<dbReference type="GO" id="GO:0005886">
    <property type="term" value="C:plasma membrane"/>
    <property type="evidence" value="ECO:0007669"/>
    <property type="project" value="TreeGrafter"/>
</dbReference>
<dbReference type="AlphaFoldDB" id="A0A8J2YCP7"/>
<dbReference type="GO" id="GO:0005524">
    <property type="term" value="F:ATP binding"/>
    <property type="evidence" value="ECO:0007669"/>
    <property type="project" value="UniProtKB-KW"/>
</dbReference>
<evidence type="ECO:0000256" key="1">
    <source>
        <dbReference type="ARBA" id="ARBA00022475"/>
    </source>
</evidence>
<dbReference type="InterPro" id="IPR015854">
    <property type="entry name" value="ABC_transpr_LolD-like"/>
</dbReference>
<dbReference type="GO" id="GO:0006865">
    <property type="term" value="P:amino acid transport"/>
    <property type="evidence" value="ECO:0007669"/>
    <property type="project" value="UniProtKB-KW"/>
</dbReference>
<dbReference type="InterPro" id="IPR017871">
    <property type="entry name" value="ABC_transporter-like_CS"/>
</dbReference>
<accession>A0A8J2YCP7</accession>
<name>A0A8J2YCP7_9RHOB</name>
<dbReference type="PROSITE" id="PS50893">
    <property type="entry name" value="ABC_TRANSPORTER_2"/>
    <property type="match status" value="1"/>
</dbReference>
<evidence type="ECO:0000256" key="2">
    <source>
        <dbReference type="ARBA" id="ARBA00022741"/>
    </source>
</evidence>
<dbReference type="Pfam" id="PF09383">
    <property type="entry name" value="NIL"/>
    <property type="match status" value="1"/>
</dbReference>
<evidence type="ECO:0000313" key="8">
    <source>
        <dbReference type="EMBL" id="GGE37726.1"/>
    </source>
</evidence>
<keyword evidence="4" id="KW-1278">Translocase</keyword>
<evidence type="ECO:0000256" key="6">
    <source>
        <dbReference type="ARBA" id="ARBA00023136"/>
    </source>
</evidence>
<keyword evidence="5" id="KW-0813">Transport</keyword>
<proteinExistence type="predicted"/>
<dbReference type="PANTHER" id="PTHR24220">
    <property type="entry name" value="IMPORT ATP-BINDING PROTEIN"/>
    <property type="match status" value="1"/>
</dbReference>
<dbReference type="InterPro" id="IPR018449">
    <property type="entry name" value="NIL_domain"/>
</dbReference>
<dbReference type="SUPFAM" id="SSF55021">
    <property type="entry name" value="ACT-like"/>
    <property type="match status" value="1"/>
</dbReference>
<keyword evidence="2" id="KW-0547">Nucleotide-binding</keyword>
<sequence>MNALTDPLAALNVSPAISFSGVSKQYLPSGGGHAVAALKDIDLQIRTGAILGIAGASGAGKTTFLDLITARTLPTSGNIAVGASKASFVPQTIDLRAARTVLENILLPLDNHNLPQWQGTSRARNLLERLGLTDIETRFPRELSAGERQKVAIVRALVTEPDLLLLDEPFSVLDQESTAEVVTLLDEINRSNGTTIAVASRSPATLKDLAHDLVVLERGRIAEQGPAFDVLTQPSSEATRALVGSAFSASLPDFLRTRLTAEPCRNGQAIVRLTFVGEAATTPVITRLARDLGLDANILLGSAETVRGRLYGVLIVGVASGEPYLTAALDHFAEAGLRTDVIGYLEG</sequence>
<dbReference type="PROSITE" id="PS00211">
    <property type="entry name" value="ABC_TRANSPORTER_1"/>
    <property type="match status" value="1"/>
</dbReference>
<dbReference type="InterPro" id="IPR027417">
    <property type="entry name" value="P-loop_NTPase"/>
</dbReference>
<dbReference type="InterPro" id="IPR003593">
    <property type="entry name" value="AAA+_ATPase"/>
</dbReference>
<keyword evidence="3 8" id="KW-0067">ATP-binding</keyword>
<keyword evidence="1" id="KW-1003">Cell membrane</keyword>
<dbReference type="SUPFAM" id="SSF52540">
    <property type="entry name" value="P-loop containing nucleoside triphosphate hydrolases"/>
    <property type="match status" value="1"/>
</dbReference>
<dbReference type="InterPro" id="IPR045865">
    <property type="entry name" value="ACT-like_dom_sf"/>
</dbReference>
<evidence type="ECO:0000259" key="7">
    <source>
        <dbReference type="PROSITE" id="PS50893"/>
    </source>
</evidence>
<gene>
    <name evidence="8" type="primary">metN</name>
    <name evidence="8" type="ORF">GCM10007276_13920</name>
</gene>
<dbReference type="Proteomes" id="UP000602745">
    <property type="component" value="Unassembled WGS sequence"/>
</dbReference>
<evidence type="ECO:0000256" key="3">
    <source>
        <dbReference type="ARBA" id="ARBA00022840"/>
    </source>
</evidence>
<organism evidence="8 9">
    <name type="scientific">Agaricicola taiwanensis</name>
    <dbReference type="NCBI Taxonomy" id="591372"/>
    <lineage>
        <taxon>Bacteria</taxon>
        <taxon>Pseudomonadati</taxon>
        <taxon>Pseudomonadota</taxon>
        <taxon>Alphaproteobacteria</taxon>
        <taxon>Rhodobacterales</taxon>
        <taxon>Paracoccaceae</taxon>
        <taxon>Agaricicola</taxon>
    </lineage>
</organism>
<reference evidence="8" key="1">
    <citation type="journal article" date="2014" name="Int. J. Syst. Evol. Microbiol.">
        <title>Complete genome sequence of Corynebacterium casei LMG S-19264T (=DSM 44701T), isolated from a smear-ripened cheese.</title>
        <authorList>
            <consortium name="US DOE Joint Genome Institute (JGI-PGF)"/>
            <person name="Walter F."/>
            <person name="Albersmeier A."/>
            <person name="Kalinowski J."/>
            <person name="Ruckert C."/>
        </authorList>
    </citation>
    <scope>NUCLEOTIDE SEQUENCE</scope>
    <source>
        <strain evidence="8">CCM 7684</strain>
    </source>
</reference>
<evidence type="ECO:0000313" key="9">
    <source>
        <dbReference type="Proteomes" id="UP000602745"/>
    </source>
</evidence>
<reference evidence="8" key="2">
    <citation type="submission" date="2020-09" db="EMBL/GenBank/DDBJ databases">
        <authorList>
            <person name="Sun Q."/>
            <person name="Sedlacek I."/>
        </authorList>
    </citation>
    <scope>NUCLEOTIDE SEQUENCE</scope>
    <source>
        <strain evidence="8">CCM 7684</strain>
    </source>
</reference>
<keyword evidence="6" id="KW-0472">Membrane</keyword>
<comment type="caution">
    <text evidence="8">The sequence shown here is derived from an EMBL/GenBank/DDBJ whole genome shotgun (WGS) entry which is preliminary data.</text>
</comment>
<keyword evidence="5" id="KW-0029">Amino-acid transport</keyword>
<dbReference type="GO" id="GO:0016887">
    <property type="term" value="F:ATP hydrolysis activity"/>
    <property type="evidence" value="ECO:0007669"/>
    <property type="project" value="InterPro"/>
</dbReference>
<evidence type="ECO:0000256" key="4">
    <source>
        <dbReference type="ARBA" id="ARBA00022967"/>
    </source>
</evidence>
<dbReference type="Gene3D" id="3.40.50.300">
    <property type="entry name" value="P-loop containing nucleotide triphosphate hydrolases"/>
    <property type="match status" value="1"/>
</dbReference>
<dbReference type="SMART" id="SM00930">
    <property type="entry name" value="NIL"/>
    <property type="match status" value="1"/>
</dbReference>
<dbReference type="RefSeq" id="WP_188408935.1">
    <property type="nucleotide sequence ID" value="NZ_BMCP01000001.1"/>
</dbReference>
<feature type="domain" description="ABC transporter" evidence="7">
    <location>
        <begin position="17"/>
        <end position="243"/>
    </location>
</feature>